<protein>
    <recommendedName>
        <fullName evidence="1">Polyphosphate kinase-2-related domain-containing protein</fullName>
    </recommendedName>
</protein>
<dbReference type="HOGENOM" id="CLU_033786_2_1_3"/>
<organism evidence="2 3">
    <name type="scientific">Rippkaea orientalis (strain PCC 8801 / RF-1)</name>
    <name type="common">Cyanothece sp. (strain PCC 8801)</name>
    <dbReference type="NCBI Taxonomy" id="41431"/>
    <lineage>
        <taxon>Bacteria</taxon>
        <taxon>Bacillati</taxon>
        <taxon>Cyanobacteriota</taxon>
        <taxon>Cyanophyceae</taxon>
        <taxon>Oscillatoriophycideae</taxon>
        <taxon>Chroococcales</taxon>
        <taxon>Aphanothecaceae</taxon>
        <taxon>Rippkaea</taxon>
        <taxon>Rippkaea orientalis</taxon>
    </lineage>
</organism>
<dbReference type="PANTHER" id="PTHR34383">
    <property type="entry name" value="POLYPHOSPHATE:AMP PHOSPHOTRANSFERASE-RELATED"/>
    <property type="match status" value="1"/>
</dbReference>
<dbReference type="PANTHER" id="PTHR34383:SF3">
    <property type="entry name" value="POLYPHOSPHATE:AMP PHOSPHOTRANSFERASE"/>
    <property type="match status" value="1"/>
</dbReference>
<evidence type="ECO:0000313" key="2">
    <source>
        <dbReference type="EMBL" id="ACK68072.1"/>
    </source>
</evidence>
<dbReference type="STRING" id="41431.PCC8801_4140"/>
<dbReference type="eggNOG" id="COG2326">
    <property type="taxonomic scope" value="Bacteria"/>
</dbReference>
<keyword evidence="3" id="KW-1185">Reference proteome</keyword>
<dbReference type="Gene3D" id="3.40.50.300">
    <property type="entry name" value="P-loop containing nucleotide triphosphate hydrolases"/>
    <property type="match status" value="2"/>
</dbReference>
<dbReference type="NCBIfam" id="TIGR03708">
    <property type="entry name" value="poly_P_AMP_trns"/>
    <property type="match status" value="1"/>
</dbReference>
<dbReference type="GO" id="GO:0043751">
    <property type="term" value="F:polyphosphate:AMP phosphotransferase activity"/>
    <property type="evidence" value="ECO:0007669"/>
    <property type="project" value="InterPro"/>
</dbReference>
<sequence>MLDNLDLKLTLDKETYQSQLEQLMRQLRSLQKACWDNKLPVIIVLEGWAAAGKGTLLQKTIGYMDPRGFTVHPILAATPDEEKYPFLWRFWHKLPAKGSIGIFYHSWYTHVLEDRLFQKVNNSDIPLLMRDINAFEHQLVDDGVAMAKFWIHLSRKEMKKRLKKYEADELESWRVRPEDWQQANRYDEYAALAEEMLTFTSTGHAPWTLVEGDCQRWTRIKVLSQIVATITQALDLRKLPQTAIPSLPPQTELQPTEPDFLGKVDLSLHLSKDEYRQRLGEAQVKLRQLQLRIFRENIPVLVTFEGWDAAGKGGAIKRLTDTLDPRSYKVNAFAAPSQEEKQYHYLWRFWRYLPGGGTIGIFDRSWYGRVLVERIEGFANELEWRRSYKEINEFEAQLTHGGYVLVKFWLHIGLDEQLRRFEERRDNPFKNYKLTDEDWRNRDKFPLYYVAVNQMIARTSTPAAPWYIVPGNDKYYARVFVIETLISAIETELKRR</sequence>
<name>B7K619_RIPO1</name>
<dbReference type="EMBL" id="CP001287">
    <property type="protein sequence ID" value="ACK68072.1"/>
    <property type="molecule type" value="Genomic_DNA"/>
</dbReference>
<proteinExistence type="predicted"/>
<dbReference type="Proteomes" id="UP000008204">
    <property type="component" value="Chromosome"/>
</dbReference>
<dbReference type="KEGG" id="cyp:PCC8801_4140"/>
<evidence type="ECO:0000313" key="3">
    <source>
        <dbReference type="Proteomes" id="UP000008204"/>
    </source>
</evidence>
<gene>
    <name evidence="2" type="ordered locus">PCC8801_4140</name>
</gene>
<dbReference type="InterPro" id="IPR027417">
    <property type="entry name" value="P-loop_NTPase"/>
</dbReference>
<dbReference type="RefSeq" id="WP_015785124.1">
    <property type="nucleotide sequence ID" value="NC_011726.1"/>
</dbReference>
<accession>B7K619</accession>
<feature type="domain" description="Polyphosphate kinase-2-related" evidence="1">
    <location>
        <begin position="270"/>
        <end position="495"/>
    </location>
</feature>
<dbReference type="InterPro" id="IPR022489">
    <property type="entry name" value="PolyP_AMP_Tfrase"/>
</dbReference>
<dbReference type="AlphaFoldDB" id="B7K619"/>
<dbReference type="SUPFAM" id="SSF52540">
    <property type="entry name" value="P-loop containing nucleoside triphosphate hydrolases"/>
    <property type="match status" value="2"/>
</dbReference>
<feature type="domain" description="Polyphosphate kinase-2-related" evidence="1">
    <location>
        <begin position="11"/>
        <end position="233"/>
    </location>
</feature>
<dbReference type="InterPro" id="IPR022488">
    <property type="entry name" value="PPK2-related"/>
</dbReference>
<reference evidence="3" key="1">
    <citation type="journal article" date="2011" name="MBio">
        <title>Novel metabolic attributes of the genus Cyanothece, comprising a group of unicellular nitrogen-fixing Cyanobacteria.</title>
        <authorList>
            <person name="Bandyopadhyay A."/>
            <person name="Elvitigala T."/>
            <person name="Welsh E."/>
            <person name="Stockel J."/>
            <person name="Liberton M."/>
            <person name="Min H."/>
            <person name="Sherman L.A."/>
            <person name="Pakrasi H.B."/>
        </authorList>
    </citation>
    <scope>NUCLEOTIDE SEQUENCE [LARGE SCALE GENOMIC DNA]</scope>
    <source>
        <strain evidence="3">PCC 8801</strain>
    </source>
</reference>
<evidence type="ECO:0000259" key="1">
    <source>
        <dbReference type="Pfam" id="PF03976"/>
    </source>
</evidence>
<dbReference type="GO" id="GO:0006797">
    <property type="term" value="P:polyphosphate metabolic process"/>
    <property type="evidence" value="ECO:0007669"/>
    <property type="project" value="InterPro"/>
</dbReference>
<dbReference type="OrthoDB" id="9775224at2"/>
<dbReference type="Pfam" id="PF03976">
    <property type="entry name" value="PPK2"/>
    <property type="match status" value="2"/>
</dbReference>